<protein>
    <submittedName>
        <fullName evidence="2">Uncharacterized protein</fullName>
    </submittedName>
</protein>
<reference evidence="2 3" key="1">
    <citation type="submission" date="2016-01" db="EMBL/GenBank/DDBJ databases">
        <authorList>
            <person name="Oliw E.H."/>
        </authorList>
    </citation>
    <scope>NUCLEOTIDE SEQUENCE [LARGE SCALE GENOMIC DNA]</scope>
    <source>
        <strain evidence="2">LMG 27134</strain>
    </source>
</reference>
<evidence type="ECO:0000256" key="1">
    <source>
        <dbReference type="SAM" id="MobiDB-lite"/>
    </source>
</evidence>
<feature type="region of interest" description="Disordered" evidence="1">
    <location>
        <begin position="1"/>
        <end position="32"/>
    </location>
</feature>
<name>A0A158JLA7_9BURK</name>
<organism evidence="2 3">
    <name type="scientific">Caballeronia udeis</name>
    <dbReference type="NCBI Taxonomy" id="1232866"/>
    <lineage>
        <taxon>Bacteria</taxon>
        <taxon>Pseudomonadati</taxon>
        <taxon>Pseudomonadota</taxon>
        <taxon>Betaproteobacteria</taxon>
        <taxon>Burkholderiales</taxon>
        <taxon>Burkholderiaceae</taxon>
        <taxon>Caballeronia</taxon>
    </lineage>
</organism>
<sequence length="32" mass="3538">MKKASFESRVGGLPGQVRAQARRSEHLTRVGK</sequence>
<proteinExistence type="predicted"/>
<dbReference type="Proteomes" id="UP000054683">
    <property type="component" value="Unassembled WGS sequence"/>
</dbReference>
<dbReference type="AlphaFoldDB" id="A0A158JLA7"/>
<accession>A0A158JLA7</accession>
<gene>
    <name evidence="2" type="ORF">AWB69_08244</name>
</gene>
<dbReference type="EMBL" id="FCOK02000098">
    <property type="protein sequence ID" value="SAL69666.1"/>
    <property type="molecule type" value="Genomic_DNA"/>
</dbReference>
<feature type="compositionally biased region" description="Basic and acidic residues" evidence="1">
    <location>
        <begin position="22"/>
        <end position="32"/>
    </location>
</feature>
<evidence type="ECO:0000313" key="2">
    <source>
        <dbReference type="EMBL" id="SAL69666.1"/>
    </source>
</evidence>
<evidence type="ECO:0000313" key="3">
    <source>
        <dbReference type="Proteomes" id="UP000054683"/>
    </source>
</evidence>